<dbReference type="SUPFAM" id="SSF51569">
    <property type="entry name" value="Aldolase"/>
    <property type="match status" value="1"/>
</dbReference>
<dbReference type="AlphaFoldDB" id="X0SBY3"/>
<dbReference type="Gene3D" id="3.20.20.70">
    <property type="entry name" value="Aldolase class I"/>
    <property type="match status" value="1"/>
</dbReference>
<feature type="non-terminal residue" evidence="1">
    <location>
        <position position="58"/>
    </location>
</feature>
<organism evidence="1">
    <name type="scientific">marine sediment metagenome</name>
    <dbReference type="NCBI Taxonomy" id="412755"/>
    <lineage>
        <taxon>unclassified sequences</taxon>
        <taxon>metagenomes</taxon>
        <taxon>ecological metagenomes</taxon>
    </lineage>
</organism>
<dbReference type="GO" id="GO:0003855">
    <property type="term" value="F:3-dehydroquinate dehydratase activity"/>
    <property type="evidence" value="ECO:0007669"/>
    <property type="project" value="InterPro"/>
</dbReference>
<proteinExistence type="predicted"/>
<dbReference type="Pfam" id="PF01487">
    <property type="entry name" value="DHquinase_I"/>
    <property type="match status" value="1"/>
</dbReference>
<evidence type="ECO:0000313" key="1">
    <source>
        <dbReference type="EMBL" id="GAF72676.1"/>
    </source>
</evidence>
<comment type="caution">
    <text evidence="1">The sequence shown here is derived from an EMBL/GenBank/DDBJ whole genome shotgun (WGS) entry which is preliminary data.</text>
</comment>
<reference evidence="1" key="1">
    <citation type="journal article" date="2014" name="Front. Microbiol.">
        <title>High frequency of phylogenetically diverse reductive dehalogenase-homologous genes in deep subseafloor sedimentary metagenomes.</title>
        <authorList>
            <person name="Kawai M."/>
            <person name="Futagami T."/>
            <person name="Toyoda A."/>
            <person name="Takaki Y."/>
            <person name="Nishi S."/>
            <person name="Hori S."/>
            <person name="Arai W."/>
            <person name="Tsubouchi T."/>
            <person name="Morono Y."/>
            <person name="Uchiyama I."/>
            <person name="Ito T."/>
            <person name="Fujiyama A."/>
            <person name="Inagaki F."/>
            <person name="Takami H."/>
        </authorList>
    </citation>
    <scope>NUCLEOTIDE SEQUENCE</scope>
    <source>
        <strain evidence="1">Expedition CK06-06</strain>
    </source>
</reference>
<sequence>MSASQPKTALIVSLTQPTVEEMRAGMRAAAAAGADMVECRLDFLAKCDRAALRALLKD</sequence>
<dbReference type="EMBL" id="BARS01009299">
    <property type="protein sequence ID" value="GAF72676.1"/>
    <property type="molecule type" value="Genomic_DNA"/>
</dbReference>
<protein>
    <recommendedName>
        <fullName evidence="2">3-dehydroquinate dehydratase</fullName>
    </recommendedName>
</protein>
<gene>
    <name evidence="1" type="ORF">S01H1_17514</name>
</gene>
<dbReference type="InterPro" id="IPR001381">
    <property type="entry name" value="DHquinase_I"/>
</dbReference>
<accession>X0SBY3</accession>
<evidence type="ECO:0008006" key="2">
    <source>
        <dbReference type="Google" id="ProtNLM"/>
    </source>
</evidence>
<name>X0SBY3_9ZZZZ</name>
<dbReference type="InterPro" id="IPR013785">
    <property type="entry name" value="Aldolase_TIM"/>
</dbReference>